<comment type="caution">
    <text evidence="10">The sequence shown here is derived from an EMBL/GenBank/DDBJ whole genome shotgun (WGS) entry which is preliminary data.</text>
</comment>
<gene>
    <name evidence="10" type="ORF">ROR02_10270</name>
</gene>
<keyword evidence="4" id="KW-0067">ATP-binding</keyword>
<dbReference type="InterPro" id="IPR036640">
    <property type="entry name" value="ABC1_TM_sf"/>
</dbReference>
<evidence type="ECO:0000313" key="11">
    <source>
        <dbReference type="Proteomes" id="UP000321567"/>
    </source>
</evidence>
<dbReference type="CDD" id="cd18566">
    <property type="entry name" value="ABC_6TM_PrtD_LapB_HlyB_like"/>
    <property type="match status" value="1"/>
</dbReference>
<proteinExistence type="predicted"/>
<evidence type="ECO:0000256" key="1">
    <source>
        <dbReference type="ARBA" id="ARBA00004651"/>
    </source>
</evidence>
<sequence length="580" mass="63201">MNVGRAKDATQEDVKALSALPQASPDLMITSFFLNLLSLALPVALLQVYDRIVPNSSMQTLALLVIGVLTALALEALLRIGRSYATGWEGARFEHRMGNASFACLLGADLMAVQRKGSGVLLEEMSALKSVKEYYGGQAATSLLDLPFVFIYLGVTWFLGGPIVLVPLGMLVIFALVAVRSGIRLRKAIEDHQTSNDRKLNFIIEVLSNIHATKAMAMESLMMRRFERLQESCATASFAVAERNAISIAQGAFFSQLTMVLVSTYGALLVMDNRLTIGQLAACTLLSGRSLQPLQRVAGLWTRFQTIHIGRERLRRILSLPVDAAETLPPLPELRGHVVLEQAHFTYGGEDQEVVRGIDLEIRPGECIGIVGANGSGKTTLLSLINGTLRPTRGRVTLDGLDLRAYQPSSYKEQIGTLPQDGQLFKGSILENITMFDPDRRERALQVADDLGLTDVVAALPMGFETMVGDGAYDTLPTGLRQRLAIARALLHEPRVILFDEANSSVDSVGDTYLRAALERLKGRCTMVVVSQRPSLLRMTDRVYQLSMGTLVERVEGAEAPAGGPAGFGARRAQPLRRLI</sequence>
<evidence type="ECO:0000256" key="4">
    <source>
        <dbReference type="ARBA" id="ARBA00022840"/>
    </source>
</evidence>
<evidence type="ECO:0000256" key="2">
    <source>
        <dbReference type="ARBA" id="ARBA00022692"/>
    </source>
</evidence>
<dbReference type="InterPro" id="IPR027417">
    <property type="entry name" value="P-loop_NTPase"/>
</dbReference>
<organism evidence="10 11">
    <name type="scientific">Pararhodospirillum oryzae</name>
    <dbReference type="NCBI Taxonomy" id="478448"/>
    <lineage>
        <taxon>Bacteria</taxon>
        <taxon>Pseudomonadati</taxon>
        <taxon>Pseudomonadota</taxon>
        <taxon>Alphaproteobacteria</taxon>
        <taxon>Rhodospirillales</taxon>
        <taxon>Rhodospirillaceae</taxon>
        <taxon>Pararhodospirillum</taxon>
    </lineage>
</organism>
<feature type="transmembrane region" description="Helical" evidence="7">
    <location>
        <begin position="159"/>
        <end position="179"/>
    </location>
</feature>
<evidence type="ECO:0000256" key="6">
    <source>
        <dbReference type="ARBA" id="ARBA00023136"/>
    </source>
</evidence>
<keyword evidence="3" id="KW-0547">Nucleotide-binding</keyword>
<dbReference type="Gene3D" id="1.20.1560.10">
    <property type="entry name" value="ABC transporter type 1, transmembrane domain"/>
    <property type="match status" value="1"/>
</dbReference>
<dbReference type="PROSITE" id="PS50893">
    <property type="entry name" value="ABC_TRANSPORTER_2"/>
    <property type="match status" value="1"/>
</dbReference>
<keyword evidence="11" id="KW-1185">Reference proteome</keyword>
<protein>
    <recommendedName>
        <fullName evidence="12">Toxin ABC transporter</fullName>
    </recommendedName>
</protein>
<evidence type="ECO:0000256" key="3">
    <source>
        <dbReference type="ARBA" id="ARBA00022741"/>
    </source>
</evidence>
<dbReference type="Pfam" id="PF00664">
    <property type="entry name" value="ABC_membrane"/>
    <property type="match status" value="1"/>
</dbReference>
<keyword evidence="5 7" id="KW-1133">Transmembrane helix</keyword>
<dbReference type="GO" id="GO:0005886">
    <property type="term" value="C:plasma membrane"/>
    <property type="evidence" value="ECO:0007669"/>
    <property type="project" value="UniProtKB-SubCell"/>
</dbReference>
<dbReference type="InterPro" id="IPR011527">
    <property type="entry name" value="ABC1_TM_dom"/>
</dbReference>
<dbReference type="EMBL" id="BJZO01000020">
    <property type="protein sequence ID" value="GEO80896.1"/>
    <property type="molecule type" value="Genomic_DNA"/>
</dbReference>
<feature type="transmembrane region" description="Helical" evidence="7">
    <location>
        <begin position="61"/>
        <end position="81"/>
    </location>
</feature>
<dbReference type="InterPro" id="IPR003439">
    <property type="entry name" value="ABC_transporter-like_ATP-bd"/>
</dbReference>
<accession>A0A512H5Z8</accession>
<dbReference type="GO" id="GO:0016887">
    <property type="term" value="F:ATP hydrolysis activity"/>
    <property type="evidence" value="ECO:0007669"/>
    <property type="project" value="InterPro"/>
</dbReference>
<dbReference type="GO" id="GO:0140359">
    <property type="term" value="F:ABC-type transporter activity"/>
    <property type="evidence" value="ECO:0007669"/>
    <property type="project" value="InterPro"/>
</dbReference>
<dbReference type="PANTHER" id="PTHR24221">
    <property type="entry name" value="ATP-BINDING CASSETTE SUB-FAMILY B"/>
    <property type="match status" value="1"/>
</dbReference>
<dbReference type="Gene3D" id="3.40.50.300">
    <property type="entry name" value="P-loop containing nucleotide triphosphate hydrolases"/>
    <property type="match status" value="1"/>
</dbReference>
<comment type="subcellular location">
    <subcellularLocation>
        <location evidence="1">Cell membrane</location>
        <topology evidence="1">Multi-pass membrane protein</topology>
    </subcellularLocation>
</comment>
<dbReference type="AlphaFoldDB" id="A0A512H5Z8"/>
<reference evidence="10 11" key="1">
    <citation type="submission" date="2019-07" db="EMBL/GenBank/DDBJ databases">
        <title>Whole genome shotgun sequence of Rhodospirillum oryzae NBRC 107573.</title>
        <authorList>
            <person name="Hosoyama A."/>
            <person name="Uohara A."/>
            <person name="Ohji S."/>
            <person name="Ichikawa N."/>
        </authorList>
    </citation>
    <scope>NUCLEOTIDE SEQUENCE [LARGE SCALE GENOMIC DNA]</scope>
    <source>
        <strain evidence="10 11">NBRC 107573</strain>
    </source>
</reference>
<evidence type="ECO:0000259" key="8">
    <source>
        <dbReference type="PROSITE" id="PS50893"/>
    </source>
</evidence>
<evidence type="ECO:0008006" key="12">
    <source>
        <dbReference type="Google" id="ProtNLM"/>
    </source>
</evidence>
<evidence type="ECO:0000313" key="10">
    <source>
        <dbReference type="EMBL" id="GEO80896.1"/>
    </source>
</evidence>
<dbReference type="InterPro" id="IPR003593">
    <property type="entry name" value="AAA+_ATPase"/>
</dbReference>
<dbReference type="Pfam" id="PF00005">
    <property type="entry name" value="ABC_tran"/>
    <property type="match status" value="1"/>
</dbReference>
<dbReference type="GO" id="GO:0005524">
    <property type="term" value="F:ATP binding"/>
    <property type="evidence" value="ECO:0007669"/>
    <property type="project" value="UniProtKB-KW"/>
</dbReference>
<keyword evidence="2 7" id="KW-0812">Transmembrane</keyword>
<dbReference type="SUPFAM" id="SSF52540">
    <property type="entry name" value="P-loop containing nucleoside triphosphate hydrolases"/>
    <property type="match status" value="1"/>
</dbReference>
<feature type="domain" description="ABC transmembrane type-1" evidence="9">
    <location>
        <begin position="27"/>
        <end position="306"/>
    </location>
</feature>
<evidence type="ECO:0000256" key="5">
    <source>
        <dbReference type="ARBA" id="ARBA00022989"/>
    </source>
</evidence>
<evidence type="ECO:0000256" key="7">
    <source>
        <dbReference type="SAM" id="Phobius"/>
    </source>
</evidence>
<feature type="domain" description="ABC transporter" evidence="8">
    <location>
        <begin position="338"/>
        <end position="573"/>
    </location>
</feature>
<dbReference type="SMART" id="SM00382">
    <property type="entry name" value="AAA"/>
    <property type="match status" value="1"/>
</dbReference>
<dbReference type="PROSITE" id="PS50929">
    <property type="entry name" value="ABC_TM1F"/>
    <property type="match status" value="1"/>
</dbReference>
<dbReference type="GO" id="GO:0034040">
    <property type="term" value="F:ATPase-coupled lipid transmembrane transporter activity"/>
    <property type="evidence" value="ECO:0007669"/>
    <property type="project" value="TreeGrafter"/>
</dbReference>
<dbReference type="PANTHER" id="PTHR24221:SF248">
    <property type="entry name" value="ABC TRANSPORTER TRANSMEMBRANE REGION"/>
    <property type="match status" value="1"/>
</dbReference>
<feature type="transmembrane region" description="Helical" evidence="7">
    <location>
        <begin position="27"/>
        <end position="49"/>
    </location>
</feature>
<evidence type="ECO:0000259" key="9">
    <source>
        <dbReference type="PROSITE" id="PS50929"/>
    </source>
</evidence>
<dbReference type="Proteomes" id="UP000321567">
    <property type="component" value="Unassembled WGS sequence"/>
</dbReference>
<dbReference type="SUPFAM" id="SSF90123">
    <property type="entry name" value="ABC transporter transmembrane region"/>
    <property type="match status" value="1"/>
</dbReference>
<name>A0A512H5Z8_9PROT</name>
<dbReference type="InterPro" id="IPR039421">
    <property type="entry name" value="Type_1_exporter"/>
</dbReference>
<keyword evidence="6 7" id="KW-0472">Membrane</keyword>